<dbReference type="RefSeq" id="WP_025516891.1">
    <property type="nucleotide sequence ID" value="NZ_CP016340.1"/>
</dbReference>
<reference evidence="2 3" key="1">
    <citation type="submission" date="2016-04" db="EMBL/GenBank/DDBJ databases">
        <authorList>
            <consortium name="Pathogen Informatics"/>
        </authorList>
    </citation>
    <scope>NUCLEOTIDE SEQUENCE [LARGE SCALE GENOMIC DNA]</scope>
    <source>
        <strain evidence="2 3">H044680328</strain>
    </source>
</reference>
<dbReference type="InterPro" id="IPR051207">
    <property type="entry name" value="ComplexI_NDUFA9_subunit"/>
</dbReference>
<dbReference type="Pfam" id="PF01370">
    <property type="entry name" value="Epimerase"/>
    <property type="match status" value="1"/>
</dbReference>
<dbReference type="EC" id="1.6.99.3" evidence="2"/>
<dbReference type="OrthoDB" id="5292533at2"/>
<dbReference type="PANTHER" id="PTHR12126:SF11">
    <property type="entry name" value="NADH DEHYDROGENASE [UBIQUINONE] 1 ALPHA SUBCOMPLEX SUBUNIT 9, MITOCHONDRIAL"/>
    <property type="match status" value="1"/>
</dbReference>
<dbReference type="InterPro" id="IPR036291">
    <property type="entry name" value="NAD(P)-bd_dom_sf"/>
</dbReference>
<dbReference type="KEGG" id="btrm:SAMEA390648700365"/>
<dbReference type="Proteomes" id="UP000076825">
    <property type="component" value="Chromosome 1"/>
</dbReference>
<dbReference type="SUPFAM" id="SSF51735">
    <property type="entry name" value="NAD(P)-binding Rossmann-fold domains"/>
    <property type="match status" value="1"/>
</dbReference>
<organism evidence="2 3">
    <name type="scientific">Bordetella trematum</name>
    <dbReference type="NCBI Taxonomy" id="123899"/>
    <lineage>
        <taxon>Bacteria</taxon>
        <taxon>Pseudomonadati</taxon>
        <taxon>Pseudomonadota</taxon>
        <taxon>Betaproteobacteria</taxon>
        <taxon>Burkholderiales</taxon>
        <taxon>Alcaligenaceae</taxon>
        <taxon>Bordetella</taxon>
    </lineage>
</organism>
<sequence>MHILVIGGTGFIGRHVLARLAHAGHRLTVPVRALRRGEALRVLPGVTLLACDVHDDAALTSLLPGVDAVVNLVGILHGGRGDPYGAGFARAHVELPQRLARACRQHGVPRLVHVSALGADSAGPSMYARSKGDGEAALRQAWDAPGRAGWTVLRPSVVFGPDDHFTTLFARLARWLPVLLLPGADSRMQPVYVGDVARAVQTVLDDPTTGGGIYELAGPEAFTMAELARRCARWSGHPRPVFGLPSWLARLQARLFECLPGEPLVSRDNLDSMSRDNVASGPPDPALRLRLTALDAVAPRYLGRRPAR</sequence>
<dbReference type="GeneID" id="56588223"/>
<accession>A0A157S889</accession>
<feature type="domain" description="NAD-dependent epimerase/dehydratase" evidence="1">
    <location>
        <begin position="3"/>
        <end position="216"/>
    </location>
</feature>
<dbReference type="STRING" id="123899.SAMEA3906487_00365"/>
<name>A0A157S889_9BORD</name>
<dbReference type="PANTHER" id="PTHR12126">
    <property type="entry name" value="NADH-UBIQUINONE OXIDOREDUCTASE 39 KDA SUBUNIT-RELATED"/>
    <property type="match status" value="1"/>
</dbReference>
<evidence type="ECO:0000313" key="3">
    <source>
        <dbReference type="Proteomes" id="UP000076825"/>
    </source>
</evidence>
<evidence type="ECO:0000313" key="2">
    <source>
        <dbReference type="EMBL" id="SAI66650.1"/>
    </source>
</evidence>
<dbReference type="eggNOG" id="COG0702">
    <property type="taxonomic scope" value="Bacteria"/>
</dbReference>
<protein>
    <submittedName>
        <fullName evidence="2">NADH dehydrogenase</fullName>
        <ecNumber evidence="2">1.6.99.3</ecNumber>
    </submittedName>
</protein>
<dbReference type="AlphaFoldDB" id="A0A157S889"/>
<dbReference type="PATRIC" id="fig|123899.6.peg.346"/>
<dbReference type="Gene3D" id="3.40.50.720">
    <property type="entry name" value="NAD(P)-binding Rossmann-like Domain"/>
    <property type="match status" value="1"/>
</dbReference>
<gene>
    <name evidence="2" type="ORF">SAMEA3906487_00365</name>
</gene>
<dbReference type="InterPro" id="IPR001509">
    <property type="entry name" value="Epimerase_deHydtase"/>
</dbReference>
<keyword evidence="2" id="KW-0560">Oxidoreductase</keyword>
<dbReference type="GO" id="GO:0044877">
    <property type="term" value="F:protein-containing complex binding"/>
    <property type="evidence" value="ECO:0007669"/>
    <property type="project" value="TreeGrafter"/>
</dbReference>
<keyword evidence="3" id="KW-1185">Reference proteome</keyword>
<dbReference type="CDD" id="cd05271">
    <property type="entry name" value="NDUFA9_like_SDR_a"/>
    <property type="match status" value="1"/>
</dbReference>
<evidence type="ECO:0000259" key="1">
    <source>
        <dbReference type="Pfam" id="PF01370"/>
    </source>
</evidence>
<proteinExistence type="predicted"/>
<dbReference type="EMBL" id="LT546645">
    <property type="protein sequence ID" value="SAI66650.1"/>
    <property type="molecule type" value="Genomic_DNA"/>
</dbReference>
<dbReference type="GO" id="GO:0016491">
    <property type="term" value="F:oxidoreductase activity"/>
    <property type="evidence" value="ECO:0007669"/>
    <property type="project" value="UniProtKB-KW"/>
</dbReference>